<dbReference type="PROSITE" id="PS00070">
    <property type="entry name" value="ALDEHYDE_DEHYDR_CYS"/>
    <property type="match status" value="1"/>
</dbReference>
<dbReference type="Gene3D" id="3.40.50.2060">
    <property type="match status" value="1"/>
</dbReference>
<dbReference type="PANTHER" id="PTHR11679">
    <property type="entry name" value="VESICLE PROTEIN SORTING-ASSOCIATED"/>
    <property type="match status" value="1"/>
</dbReference>
<dbReference type="SUPFAM" id="SSF56815">
    <property type="entry name" value="Sec1/munc18-like (SM) proteins"/>
    <property type="match status" value="1"/>
</dbReference>
<comment type="similarity">
    <text evidence="1">Belongs to the STXBP/unc-18/SEC1 family.</text>
</comment>
<dbReference type="AlphaFoldDB" id="S9V8J2"/>
<dbReference type="InterPro" id="IPR027482">
    <property type="entry name" value="Sec1-like_dom2"/>
</dbReference>
<dbReference type="Gene3D" id="1.25.40.60">
    <property type="match status" value="1"/>
</dbReference>
<organism evidence="3 4">
    <name type="scientific">Strigomonas culicis</name>
    <dbReference type="NCBI Taxonomy" id="28005"/>
    <lineage>
        <taxon>Eukaryota</taxon>
        <taxon>Discoba</taxon>
        <taxon>Euglenozoa</taxon>
        <taxon>Kinetoplastea</taxon>
        <taxon>Metakinetoplastina</taxon>
        <taxon>Trypanosomatida</taxon>
        <taxon>Trypanosomatidae</taxon>
        <taxon>Strigomonadinae</taxon>
        <taxon>Strigomonas</taxon>
    </lineage>
</organism>
<keyword evidence="2" id="KW-0560">Oxidoreductase</keyword>
<evidence type="ECO:0000313" key="3">
    <source>
        <dbReference type="EMBL" id="EPY23301.1"/>
    </source>
</evidence>
<dbReference type="Gene3D" id="3.40.50.1910">
    <property type="match status" value="1"/>
</dbReference>
<dbReference type="GO" id="GO:0016192">
    <property type="term" value="P:vesicle-mediated transport"/>
    <property type="evidence" value="ECO:0007669"/>
    <property type="project" value="InterPro"/>
</dbReference>
<name>S9V8J2_9TRYP</name>
<keyword evidence="4" id="KW-1185">Reference proteome</keyword>
<dbReference type="InterPro" id="IPR036045">
    <property type="entry name" value="Sec1-like_sf"/>
</dbReference>
<dbReference type="Pfam" id="PF00995">
    <property type="entry name" value="Sec1"/>
    <property type="match status" value="1"/>
</dbReference>
<evidence type="ECO:0000256" key="1">
    <source>
        <dbReference type="ARBA" id="ARBA00009884"/>
    </source>
</evidence>
<evidence type="ECO:0000313" key="4">
    <source>
        <dbReference type="Proteomes" id="UP000015354"/>
    </source>
</evidence>
<feature type="non-terminal residue" evidence="3">
    <location>
        <position position="381"/>
    </location>
</feature>
<dbReference type="EMBL" id="ATMH01007772">
    <property type="protein sequence ID" value="EPY23301.1"/>
    <property type="molecule type" value="Genomic_DNA"/>
</dbReference>
<dbReference type="Gene3D" id="3.90.830.10">
    <property type="entry name" value="Syntaxin Binding Protein 1, Chain A, domain 2"/>
    <property type="match status" value="1"/>
</dbReference>
<dbReference type="InterPro" id="IPR043127">
    <property type="entry name" value="Sec-1-like_dom3a"/>
</dbReference>
<dbReference type="InterPro" id="IPR043154">
    <property type="entry name" value="Sec-1-like_dom1"/>
</dbReference>
<dbReference type="GO" id="GO:0016491">
    <property type="term" value="F:oxidoreductase activity"/>
    <property type="evidence" value="ECO:0007669"/>
    <property type="project" value="UniProtKB-KW"/>
</dbReference>
<dbReference type="InterPro" id="IPR001619">
    <property type="entry name" value="Sec1-like"/>
</dbReference>
<evidence type="ECO:0000256" key="2">
    <source>
        <dbReference type="ARBA" id="ARBA00023002"/>
    </source>
</evidence>
<dbReference type="OrthoDB" id="10266265at2759"/>
<dbReference type="InterPro" id="IPR016160">
    <property type="entry name" value="Ald_DH_CS_CYS"/>
</dbReference>
<accession>S9V8J2</accession>
<dbReference type="Proteomes" id="UP000015354">
    <property type="component" value="Unassembled WGS sequence"/>
</dbReference>
<protein>
    <submittedName>
        <fullName evidence="3">Vacuolar protein sorting-associated protein</fullName>
    </submittedName>
</protein>
<reference evidence="3 4" key="1">
    <citation type="journal article" date="2013" name="PLoS ONE">
        <title>Predicting the Proteins of Angomonas deanei, Strigomonas culicis and Their Respective Endosymbionts Reveals New Aspects of the Trypanosomatidae Family.</title>
        <authorList>
            <person name="Motta M.C."/>
            <person name="Martins A.C."/>
            <person name="de Souza S.S."/>
            <person name="Catta-Preta C.M."/>
            <person name="Silva R."/>
            <person name="Klein C.C."/>
            <person name="de Almeida L.G."/>
            <person name="de Lima Cunha O."/>
            <person name="Ciapina L.P."/>
            <person name="Brocchi M."/>
            <person name="Colabardini A.C."/>
            <person name="de Araujo Lima B."/>
            <person name="Machado C.R."/>
            <person name="de Almeida Soares C.M."/>
            <person name="Probst C.M."/>
            <person name="de Menezes C.B."/>
            <person name="Thompson C.E."/>
            <person name="Bartholomeu D.C."/>
            <person name="Gradia D.F."/>
            <person name="Pavoni D.P."/>
            <person name="Grisard E.C."/>
            <person name="Fantinatti-Garboggini F."/>
            <person name="Marchini F.K."/>
            <person name="Rodrigues-Luiz G.F."/>
            <person name="Wagner G."/>
            <person name="Goldman G.H."/>
            <person name="Fietto J.L."/>
            <person name="Elias M.C."/>
            <person name="Goldman M.H."/>
            <person name="Sagot M.F."/>
            <person name="Pereira M."/>
            <person name="Stoco P.H."/>
            <person name="de Mendonca-Neto R.P."/>
            <person name="Teixeira S.M."/>
            <person name="Maciel T.E."/>
            <person name="de Oliveira Mendes T.A."/>
            <person name="Urmenyi T.P."/>
            <person name="de Souza W."/>
            <person name="Schenkman S."/>
            <person name="de Vasconcelos A.T."/>
        </authorList>
    </citation>
    <scope>NUCLEOTIDE SEQUENCE [LARGE SCALE GENOMIC DNA]</scope>
</reference>
<gene>
    <name evidence="3" type="ORF">STCU_07772</name>
</gene>
<sequence>MSVQPGGANSRRYNCIEQVWAYLDAAFARLDGLKVLLCDDSTRSILSVAYSQHQLLRHNIVLVDMLSNKDRYPLKHFACVILCRPTPSSLACVYQELAEGNFSSYALFFTNMLEPTLIQSLANADVVNLVAWVEEVYTDSVPVTEWVCVTLLRPTPLGASPTLPLNPITHAQWDASSFERMADSIISTMLSTNRRPVIRYRSNNTVAQKLATEVAARMKKVHAIYPDLKAKESVLVILDRMDDPVTPLLMPWTYEAMIHELIGFQRGNEVVLDDPDIEKPEDRVHVLTANTDTFYGQHRYDNWGQVCIAVSEMVKAYKEMNNFDRSAVSLEEIKNFMNRFPEAKKQSVQVTRHCAVTSQLVGEINGRNLTRLSVLEQDMVS</sequence>
<proteinExistence type="inferred from homology"/>
<comment type="caution">
    <text evidence="3">The sequence shown here is derived from an EMBL/GenBank/DDBJ whole genome shotgun (WGS) entry which is preliminary data.</text>
</comment>